<comment type="cofactor">
    <cofactor evidence="1 5">
        <name>FAD</name>
        <dbReference type="ChEBI" id="CHEBI:57692"/>
    </cofactor>
</comment>
<evidence type="ECO:0000256" key="1">
    <source>
        <dbReference type="ARBA" id="ARBA00001974"/>
    </source>
</evidence>
<evidence type="ECO:0000259" key="8">
    <source>
        <dbReference type="Pfam" id="PF02771"/>
    </source>
</evidence>
<evidence type="ECO:0000256" key="4">
    <source>
        <dbReference type="ARBA" id="ARBA00022827"/>
    </source>
</evidence>
<evidence type="ECO:0000256" key="3">
    <source>
        <dbReference type="ARBA" id="ARBA00022630"/>
    </source>
</evidence>
<dbReference type="Gene3D" id="2.40.110.10">
    <property type="entry name" value="Butyryl-CoA Dehydrogenase, subunit A, domain 2"/>
    <property type="match status" value="1"/>
</dbReference>
<dbReference type="InterPro" id="IPR046373">
    <property type="entry name" value="Acyl-CoA_Oxase/DH_mid-dom_sf"/>
</dbReference>
<dbReference type="PANTHER" id="PTHR43884:SF12">
    <property type="entry name" value="ISOVALERYL-COA DEHYDROGENASE, MITOCHONDRIAL-RELATED"/>
    <property type="match status" value="1"/>
</dbReference>
<evidence type="ECO:0000256" key="2">
    <source>
        <dbReference type="ARBA" id="ARBA00009347"/>
    </source>
</evidence>
<evidence type="ECO:0000256" key="5">
    <source>
        <dbReference type="RuleBase" id="RU362125"/>
    </source>
</evidence>
<evidence type="ECO:0000313" key="9">
    <source>
        <dbReference type="EMBL" id="MDA0644991.1"/>
    </source>
</evidence>
<dbReference type="SUPFAM" id="SSF56645">
    <property type="entry name" value="Acyl-CoA dehydrogenase NM domain-like"/>
    <property type="match status" value="1"/>
</dbReference>
<accession>A0ABT4T658</accession>
<organism evidence="9 10">
    <name type="scientific">Nonomuraea ferruginea</name>
    <dbReference type="NCBI Taxonomy" id="46174"/>
    <lineage>
        <taxon>Bacteria</taxon>
        <taxon>Bacillati</taxon>
        <taxon>Actinomycetota</taxon>
        <taxon>Actinomycetes</taxon>
        <taxon>Streptosporangiales</taxon>
        <taxon>Streptosporangiaceae</taxon>
        <taxon>Nonomuraea</taxon>
    </lineage>
</organism>
<proteinExistence type="inferred from homology"/>
<gene>
    <name evidence="9" type="ORF">OUY24_30575</name>
</gene>
<keyword evidence="4 5" id="KW-0274">FAD</keyword>
<comment type="similarity">
    <text evidence="2 5">Belongs to the acyl-CoA dehydrogenase family.</text>
</comment>
<protein>
    <submittedName>
        <fullName evidence="9">Acyl-CoA dehydrogenase family protein</fullName>
    </submittedName>
</protein>
<dbReference type="EMBL" id="JAPNUD010000117">
    <property type="protein sequence ID" value="MDA0644991.1"/>
    <property type="molecule type" value="Genomic_DNA"/>
</dbReference>
<keyword evidence="5" id="KW-0560">Oxidoreductase</keyword>
<dbReference type="InterPro" id="IPR036250">
    <property type="entry name" value="AcylCo_DH-like_C"/>
</dbReference>
<dbReference type="PANTHER" id="PTHR43884">
    <property type="entry name" value="ACYL-COA DEHYDROGENASE"/>
    <property type="match status" value="1"/>
</dbReference>
<evidence type="ECO:0000313" key="10">
    <source>
        <dbReference type="Proteomes" id="UP001212498"/>
    </source>
</evidence>
<dbReference type="InterPro" id="IPR006091">
    <property type="entry name" value="Acyl-CoA_Oxase/DH_mid-dom"/>
</dbReference>
<evidence type="ECO:0000259" key="6">
    <source>
        <dbReference type="Pfam" id="PF00441"/>
    </source>
</evidence>
<sequence>MRLTDVQAGWRDRARRFAAGRIAPLADQIDRQQATPASVLAAMREEGYLGAALPARWGGGELDPVSYGLVTEEIGKACSSVRSLMTVHNMAAQALTALGDRHQRQRWLPELCTGRKIIAFALSEPGAGSATRAIGTRAVEVGDGYLVSGTKKWITFGQIADLFLVFAHCEREPVALVVDRHSDGLTVTPVTDIFGTRGSMPAEVRLDDVRVPRSHQVGPTGAGLGFVANLALDHGRFSVAWGSTGIIQGCLDACVSYTGQRTQGDRTLKDHQLVRRHLTDMLVAHTAAQAVCYRSACLRETGDPRAVMETALAKYHAAEAAIRVANDAVHLHGANGCTTDYPVARYLRDATVMGIVEGTHEIHQVTLADYAFQRPYLR</sequence>
<dbReference type="InterPro" id="IPR013786">
    <property type="entry name" value="AcylCoA_DH/ox_N"/>
</dbReference>
<dbReference type="Pfam" id="PF02770">
    <property type="entry name" value="Acyl-CoA_dh_M"/>
    <property type="match status" value="1"/>
</dbReference>
<dbReference type="Pfam" id="PF00441">
    <property type="entry name" value="Acyl-CoA_dh_1"/>
    <property type="match status" value="1"/>
</dbReference>
<dbReference type="InterPro" id="IPR009100">
    <property type="entry name" value="AcylCoA_DH/oxidase_NM_dom_sf"/>
</dbReference>
<dbReference type="Gene3D" id="1.10.540.10">
    <property type="entry name" value="Acyl-CoA dehydrogenase/oxidase, N-terminal domain"/>
    <property type="match status" value="1"/>
</dbReference>
<dbReference type="SUPFAM" id="SSF47203">
    <property type="entry name" value="Acyl-CoA dehydrogenase C-terminal domain-like"/>
    <property type="match status" value="1"/>
</dbReference>
<dbReference type="InterPro" id="IPR037069">
    <property type="entry name" value="AcylCoA_DH/ox_N_sf"/>
</dbReference>
<dbReference type="InterPro" id="IPR009075">
    <property type="entry name" value="AcylCo_DH/oxidase_C"/>
</dbReference>
<keyword evidence="3 5" id="KW-0285">Flavoprotein</keyword>
<dbReference type="Gene3D" id="1.20.140.10">
    <property type="entry name" value="Butyryl-CoA Dehydrogenase, subunit A, domain 3"/>
    <property type="match status" value="1"/>
</dbReference>
<dbReference type="PIRSF" id="PIRSF016578">
    <property type="entry name" value="HsaA"/>
    <property type="match status" value="1"/>
</dbReference>
<keyword evidence="10" id="KW-1185">Reference proteome</keyword>
<reference evidence="9 10" key="1">
    <citation type="submission" date="2022-11" db="EMBL/GenBank/DDBJ databases">
        <title>Nonomuraea corallina sp. nov., a new species of the genus Nonomuraea isolated from sea side sediment in Thai sea.</title>
        <authorList>
            <person name="Ngamcharungchit C."/>
            <person name="Matsumoto A."/>
            <person name="Suriyachadkun C."/>
            <person name="Panbangred W."/>
            <person name="Inahashi Y."/>
            <person name="Intra B."/>
        </authorList>
    </citation>
    <scope>NUCLEOTIDE SEQUENCE [LARGE SCALE GENOMIC DNA]</scope>
    <source>
        <strain evidence="9 10">DSM 43553</strain>
    </source>
</reference>
<comment type="caution">
    <text evidence="9">The sequence shown here is derived from an EMBL/GenBank/DDBJ whole genome shotgun (WGS) entry which is preliminary data.</text>
</comment>
<feature type="domain" description="Acyl-CoA dehydrogenase/oxidase C-terminal" evidence="6">
    <location>
        <begin position="227"/>
        <end position="368"/>
    </location>
</feature>
<evidence type="ECO:0000259" key="7">
    <source>
        <dbReference type="Pfam" id="PF02770"/>
    </source>
</evidence>
<dbReference type="Proteomes" id="UP001212498">
    <property type="component" value="Unassembled WGS sequence"/>
</dbReference>
<feature type="domain" description="Acyl-CoA dehydrogenase/oxidase N-terminal" evidence="8">
    <location>
        <begin position="5"/>
        <end position="114"/>
    </location>
</feature>
<dbReference type="Pfam" id="PF02771">
    <property type="entry name" value="Acyl-CoA_dh_N"/>
    <property type="match status" value="1"/>
</dbReference>
<name>A0ABT4T658_9ACTN</name>
<feature type="domain" description="Acyl-CoA oxidase/dehydrogenase middle" evidence="7">
    <location>
        <begin position="119"/>
        <end position="209"/>
    </location>
</feature>
<dbReference type="RefSeq" id="WP_271278787.1">
    <property type="nucleotide sequence ID" value="NZ_BAABFD010000018.1"/>
</dbReference>